<evidence type="ECO:0000313" key="7">
    <source>
        <dbReference type="Proteomes" id="UP001150830"/>
    </source>
</evidence>
<dbReference type="Pfam" id="PF00126">
    <property type="entry name" value="HTH_1"/>
    <property type="match status" value="1"/>
</dbReference>
<comment type="similarity">
    <text evidence="1">Belongs to the LysR transcriptional regulatory family.</text>
</comment>
<gene>
    <name evidence="6" type="ORF">OUO13_14405</name>
</gene>
<dbReference type="GO" id="GO:0003700">
    <property type="term" value="F:DNA-binding transcription factor activity"/>
    <property type="evidence" value="ECO:0007669"/>
    <property type="project" value="InterPro"/>
</dbReference>
<protein>
    <submittedName>
        <fullName evidence="6">LysR family transcriptional regulator</fullName>
    </submittedName>
</protein>
<evidence type="ECO:0000256" key="2">
    <source>
        <dbReference type="ARBA" id="ARBA00023015"/>
    </source>
</evidence>
<dbReference type="RefSeq" id="WP_283174595.1">
    <property type="nucleotide sequence ID" value="NZ_JAPNOA010000053.1"/>
</dbReference>
<organism evidence="6 7">
    <name type="scientific">Parathalassolituus penaei</name>
    <dbReference type="NCBI Taxonomy" id="2997323"/>
    <lineage>
        <taxon>Bacteria</taxon>
        <taxon>Pseudomonadati</taxon>
        <taxon>Pseudomonadota</taxon>
        <taxon>Gammaproteobacteria</taxon>
        <taxon>Oceanospirillales</taxon>
        <taxon>Oceanospirillaceae</taxon>
        <taxon>Parathalassolituus</taxon>
    </lineage>
</organism>
<evidence type="ECO:0000256" key="4">
    <source>
        <dbReference type="ARBA" id="ARBA00023163"/>
    </source>
</evidence>
<dbReference type="GO" id="GO:0003677">
    <property type="term" value="F:DNA binding"/>
    <property type="evidence" value="ECO:0007669"/>
    <property type="project" value="UniProtKB-KW"/>
</dbReference>
<dbReference type="Proteomes" id="UP001150830">
    <property type="component" value="Unassembled WGS sequence"/>
</dbReference>
<dbReference type="InterPro" id="IPR050389">
    <property type="entry name" value="LysR-type_TF"/>
</dbReference>
<dbReference type="PANTHER" id="PTHR30118">
    <property type="entry name" value="HTH-TYPE TRANSCRIPTIONAL REGULATOR LEUO-RELATED"/>
    <property type="match status" value="1"/>
</dbReference>
<dbReference type="PANTHER" id="PTHR30118:SF15">
    <property type="entry name" value="TRANSCRIPTIONAL REGULATORY PROTEIN"/>
    <property type="match status" value="1"/>
</dbReference>
<sequence>MLNLDLNLIRTFVVMYETRSTTLCAEKLCVTQPSVSYALGKLREIFNDRLFVRARGGMEPTELARQIFEDLSHSMAQIESTVENARGFVAAKSHRQFTIALTDLGEIVQLPLILARLQQQAPNISLKVVNVEIDQIKDWLYSSKVDAVICTAQIIDAKIKKRVIFQDHYVCLAAAGQQPMTIDLDGFCNAQHVQISRAVGHGIVEESLHELGIKRNIALFLPHFSALPYVLPNTSLLAVVPKSIAHLFCRNHDLAWCEMPVELPQAEISIYSSQRVDDYPAQRWFIDNVATALQDGW</sequence>
<dbReference type="SUPFAM" id="SSF53850">
    <property type="entry name" value="Periplasmic binding protein-like II"/>
    <property type="match status" value="1"/>
</dbReference>
<evidence type="ECO:0000259" key="5">
    <source>
        <dbReference type="PROSITE" id="PS50931"/>
    </source>
</evidence>
<name>A0A9X3ITY6_9GAMM</name>
<evidence type="ECO:0000313" key="6">
    <source>
        <dbReference type="EMBL" id="MCY0966384.1"/>
    </source>
</evidence>
<dbReference type="PROSITE" id="PS50931">
    <property type="entry name" value="HTH_LYSR"/>
    <property type="match status" value="1"/>
</dbReference>
<dbReference type="InterPro" id="IPR036388">
    <property type="entry name" value="WH-like_DNA-bd_sf"/>
</dbReference>
<dbReference type="Pfam" id="PF03466">
    <property type="entry name" value="LysR_substrate"/>
    <property type="match status" value="1"/>
</dbReference>
<accession>A0A9X3ITY6</accession>
<dbReference type="Gene3D" id="1.10.10.10">
    <property type="entry name" value="Winged helix-like DNA-binding domain superfamily/Winged helix DNA-binding domain"/>
    <property type="match status" value="1"/>
</dbReference>
<dbReference type="InterPro" id="IPR005119">
    <property type="entry name" value="LysR_subst-bd"/>
</dbReference>
<dbReference type="AlphaFoldDB" id="A0A9X3ITY6"/>
<keyword evidence="4" id="KW-0804">Transcription</keyword>
<dbReference type="Gene3D" id="3.40.190.10">
    <property type="entry name" value="Periplasmic binding protein-like II"/>
    <property type="match status" value="2"/>
</dbReference>
<reference evidence="6" key="1">
    <citation type="submission" date="2022-11" db="EMBL/GenBank/DDBJ databases">
        <title>Parathalassolutuus dongxingensis gen. nov., sp. nov., a novel member of family Oceanospirillaceae isolated from a coastal shrimp pond in Guangxi, China.</title>
        <authorList>
            <person name="Chen H."/>
        </authorList>
    </citation>
    <scope>NUCLEOTIDE SEQUENCE</scope>
    <source>
        <strain evidence="6">G-43</strain>
    </source>
</reference>
<keyword evidence="2" id="KW-0805">Transcription regulation</keyword>
<proteinExistence type="inferred from homology"/>
<evidence type="ECO:0000256" key="3">
    <source>
        <dbReference type="ARBA" id="ARBA00023125"/>
    </source>
</evidence>
<keyword evidence="3" id="KW-0238">DNA-binding</keyword>
<comment type="caution">
    <text evidence="6">The sequence shown here is derived from an EMBL/GenBank/DDBJ whole genome shotgun (WGS) entry which is preliminary data.</text>
</comment>
<evidence type="ECO:0000256" key="1">
    <source>
        <dbReference type="ARBA" id="ARBA00009437"/>
    </source>
</evidence>
<dbReference type="SUPFAM" id="SSF46785">
    <property type="entry name" value="Winged helix' DNA-binding domain"/>
    <property type="match status" value="1"/>
</dbReference>
<feature type="domain" description="HTH lysR-type" evidence="5">
    <location>
        <begin position="4"/>
        <end position="61"/>
    </location>
</feature>
<dbReference type="EMBL" id="JAPNOA010000053">
    <property type="protein sequence ID" value="MCY0966384.1"/>
    <property type="molecule type" value="Genomic_DNA"/>
</dbReference>
<keyword evidence="7" id="KW-1185">Reference proteome</keyword>
<dbReference type="CDD" id="cd08459">
    <property type="entry name" value="PBP2_DntR_NahR_LinR_like"/>
    <property type="match status" value="1"/>
</dbReference>
<dbReference type="InterPro" id="IPR000847">
    <property type="entry name" value="LysR_HTH_N"/>
</dbReference>
<dbReference type="InterPro" id="IPR036390">
    <property type="entry name" value="WH_DNA-bd_sf"/>
</dbReference>